<organism evidence="1 2">
    <name type="scientific">Paramecium pentaurelia</name>
    <dbReference type="NCBI Taxonomy" id="43138"/>
    <lineage>
        <taxon>Eukaryota</taxon>
        <taxon>Sar</taxon>
        <taxon>Alveolata</taxon>
        <taxon>Ciliophora</taxon>
        <taxon>Intramacronucleata</taxon>
        <taxon>Oligohymenophorea</taxon>
        <taxon>Peniculida</taxon>
        <taxon>Parameciidae</taxon>
        <taxon>Paramecium</taxon>
    </lineage>
</organism>
<proteinExistence type="predicted"/>
<reference evidence="1" key="1">
    <citation type="submission" date="2021-01" db="EMBL/GenBank/DDBJ databases">
        <authorList>
            <consortium name="Genoscope - CEA"/>
            <person name="William W."/>
        </authorList>
    </citation>
    <scope>NUCLEOTIDE SEQUENCE</scope>
</reference>
<gene>
    <name evidence="1" type="ORF">PPENT_87.1.T0790042</name>
</gene>
<dbReference type="Proteomes" id="UP000689195">
    <property type="component" value="Unassembled WGS sequence"/>
</dbReference>
<evidence type="ECO:0000313" key="1">
    <source>
        <dbReference type="EMBL" id="CAD8182636.1"/>
    </source>
</evidence>
<keyword evidence="2" id="KW-1185">Reference proteome</keyword>
<evidence type="ECO:0008006" key="3">
    <source>
        <dbReference type="Google" id="ProtNLM"/>
    </source>
</evidence>
<dbReference type="EMBL" id="CAJJDO010000079">
    <property type="protein sequence ID" value="CAD8182636.1"/>
    <property type="molecule type" value="Genomic_DNA"/>
</dbReference>
<name>A0A8S1W9Y0_9CILI</name>
<evidence type="ECO:0000313" key="2">
    <source>
        <dbReference type="Proteomes" id="UP000689195"/>
    </source>
</evidence>
<protein>
    <recommendedName>
        <fullName evidence="3">RRM domain-containing protein</fullName>
    </recommendedName>
</protein>
<comment type="caution">
    <text evidence="1">The sequence shown here is derived from an EMBL/GenBank/DDBJ whole genome shotgun (WGS) entry which is preliminary data.</text>
</comment>
<dbReference type="OrthoDB" id="296989at2759"/>
<accession>A0A8S1W9Y0</accession>
<dbReference type="AlphaFoldDB" id="A0A8S1W9Y0"/>
<sequence length="186" mass="22399">MKLVCILKLDQEFYRFGTVLLFHIQRDNQGKKLYGYAQFEKKEDADNLIKKIMFQINTQQQGKQLELHINRNQVKNCYIKLKITRQSQKIIKSKHQNKQKSIQIFENNNDVQIQVLIINWSQQIKIGPFVSNDTGYPLFFEITWIFKEMAQDHNETFKVKYSFLIWSTENTQIQEKDQYQCKTHQE</sequence>